<feature type="signal peptide" evidence="1">
    <location>
        <begin position="1"/>
        <end position="27"/>
    </location>
</feature>
<dbReference type="EMBL" id="VIFM01000117">
    <property type="protein sequence ID" value="TQF12987.1"/>
    <property type="molecule type" value="Genomic_DNA"/>
</dbReference>
<dbReference type="Proteomes" id="UP000315369">
    <property type="component" value="Unassembled WGS sequence"/>
</dbReference>
<feature type="chain" id="PRO_5021848502" description="Lipoprotein" evidence="1">
    <location>
        <begin position="28"/>
        <end position="65"/>
    </location>
</feature>
<protein>
    <recommendedName>
        <fullName evidence="4">Lipoprotein</fullName>
    </recommendedName>
</protein>
<proteinExistence type="predicted"/>
<gene>
    <name evidence="2" type="ORF">FJV41_26335</name>
</gene>
<dbReference type="AlphaFoldDB" id="A0A540WVK4"/>
<comment type="caution">
    <text evidence="2">The sequence shown here is derived from an EMBL/GenBank/DDBJ whole genome shotgun (WGS) entry which is preliminary data.</text>
</comment>
<dbReference type="RefSeq" id="WP_141645311.1">
    <property type="nucleotide sequence ID" value="NZ_VIFM01000117.1"/>
</dbReference>
<evidence type="ECO:0000313" key="3">
    <source>
        <dbReference type="Proteomes" id="UP000315369"/>
    </source>
</evidence>
<reference evidence="2 3" key="1">
    <citation type="submission" date="2019-06" db="EMBL/GenBank/DDBJ databases">
        <authorList>
            <person name="Livingstone P."/>
            <person name="Whitworth D."/>
        </authorList>
    </citation>
    <scope>NUCLEOTIDE SEQUENCE [LARGE SCALE GENOMIC DNA]</scope>
    <source>
        <strain evidence="2 3">AM401</strain>
    </source>
</reference>
<keyword evidence="3" id="KW-1185">Reference proteome</keyword>
<evidence type="ECO:0000313" key="2">
    <source>
        <dbReference type="EMBL" id="TQF12987.1"/>
    </source>
</evidence>
<keyword evidence="1" id="KW-0732">Signal</keyword>
<accession>A0A540WVK4</accession>
<name>A0A540WVK4_9BACT</name>
<sequence>MRKAAGAVAAAFAMGTGVMTWMGVAFAAQTEAAALGVMGLALYASSALLSGKTAEDTTRGMANQA</sequence>
<evidence type="ECO:0008006" key="4">
    <source>
        <dbReference type="Google" id="ProtNLM"/>
    </source>
</evidence>
<evidence type="ECO:0000256" key="1">
    <source>
        <dbReference type="SAM" id="SignalP"/>
    </source>
</evidence>
<organism evidence="2 3">
    <name type="scientific">Myxococcus llanfairpwllgwyngyllgogerychwyrndrobwllllantysiliogogogochensis</name>
    <dbReference type="NCBI Taxonomy" id="2590453"/>
    <lineage>
        <taxon>Bacteria</taxon>
        <taxon>Pseudomonadati</taxon>
        <taxon>Myxococcota</taxon>
        <taxon>Myxococcia</taxon>
        <taxon>Myxococcales</taxon>
        <taxon>Cystobacterineae</taxon>
        <taxon>Myxococcaceae</taxon>
        <taxon>Myxococcus</taxon>
    </lineage>
</organism>